<protein>
    <recommendedName>
        <fullName evidence="5">3-deoxy-manno-octulosonate cytidylyltransferase</fullName>
    </recommendedName>
</protein>
<dbReference type="CDD" id="cd02517">
    <property type="entry name" value="CMP-KDO-Synthetase"/>
    <property type="match status" value="1"/>
</dbReference>
<dbReference type="GO" id="GO:1901137">
    <property type="term" value="P:carbohydrate derivative biosynthetic process"/>
    <property type="evidence" value="ECO:0007669"/>
    <property type="project" value="UniProtKB-ARBA"/>
</dbReference>
<dbReference type="GO" id="GO:0005829">
    <property type="term" value="C:cytosol"/>
    <property type="evidence" value="ECO:0007669"/>
    <property type="project" value="TreeGrafter"/>
</dbReference>
<keyword evidence="3" id="KW-0548">Nucleotidyltransferase</keyword>
<evidence type="ECO:0008006" key="5">
    <source>
        <dbReference type="Google" id="ProtNLM"/>
    </source>
</evidence>
<organism evidence="4">
    <name type="scientific">marine metagenome</name>
    <dbReference type="NCBI Taxonomy" id="408172"/>
    <lineage>
        <taxon>unclassified sequences</taxon>
        <taxon>metagenomes</taxon>
        <taxon>ecological metagenomes</taxon>
    </lineage>
</organism>
<dbReference type="PANTHER" id="PTHR42866:SF2">
    <property type="entry name" value="3-DEOXY-MANNO-OCTULOSONATE CYTIDYLYLTRANSFERASE, MITOCHONDRIAL"/>
    <property type="match status" value="1"/>
</dbReference>
<accession>A0A382BYC1</accession>
<evidence type="ECO:0000256" key="2">
    <source>
        <dbReference type="ARBA" id="ARBA00022679"/>
    </source>
</evidence>
<sequence>MVIFIVRPVTGTDPLSHPASAISIIAIIPSRYGSTRFPGKPLINIAGRPMIEHVYRRAAAAPSLDRILVATDDERIRETVETFGGEVRMTRATHKTGTDRLAEVAEHLTCDLIVNIQGDEPLIEPEMIEQALIPFVTDSNVNISTLRRQINNTKELHDPNVVKVATDHNGDALYFSRNPVGQHNGTTPSQTIYKHIGLYVYRRTTLLELTQLPPTPLEQSESLEQLRALGHGYRIRTVETTFDSVAVDTPEDVEEVLRVINDS</sequence>
<dbReference type="GO" id="GO:0008690">
    <property type="term" value="F:3-deoxy-manno-octulosonate cytidylyltransferase activity"/>
    <property type="evidence" value="ECO:0007669"/>
    <property type="project" value="InterPro"/>
</dbReference>
<dbReference type="NCBIfam" id="NF003952">
    <property type="entry name" value="PRK05450.1-5"/>
    <property type="match status" value="1"/>
</dbReference>
<dbReference type="GO" id="GO:0044281">
    <property type="term" value="P:small molecule metabolic process"/>
    <property type="evidence" value="ECO:0007669"/>
    <property type="project" value="UniProtKB-ARBA"/>
</dbReference>
<dbReference type="EMBL" id="UINC01031950">
    <property type="protein sequence ID" value="SVB18800.1"/>
    <property type="molecule type" value="Genomic_DNA"/>
</dbReference>
<dbReference type="NCBIfam" id="TIGR00466">
    <property type="entry name" value="kdsB"/>
    <property type="match status" value="1"/>
</dbReference>
<dbReference type="InterPro" id="IPR004528">
    <property type="entry name" value="KdsB"/>
</dbReference>
<gene>
    <name evidence="4" type="ORF">METZ01_LOCUS171654</name>
</gene>
<reference evidence="4" key="1">
    <citation type="submission" date="2018-05" db="EMBL/GenBank/DDBJ databases">
        <authorList>
            <person name="Lanie J.A."/>
            <person name="Ng W.-L."/>
            <person name="Kazmierczak K.M."/>
            <person name="Andrzejewski T.M."/>
            <person name="Davidsen T.M."/>
            <person name="Wayne K.J."/>
            <person name="Tettelin H."/>
            <person name="Glass J.I."/>
            <person name="Rusch D."/>
            <person name="Podicherti R."/>
            <person name="Tsui H.-C.T."/>
            <person name="Winkler M.E."/>
        </authorList>
    </citation>
    <scope>NUCLEOTIDE SEQUENCE</scope>
</reference>
<dbReference type="NCBIfam" id="NF003950">
    <property type="entry name" value="PRK05450.1-3"/>
    <property type="match status" value="1"/>
</dbReference>
<dbReference type="FunFam" id="3.90.550.10:FF:000011">
    <property type="entry name" value="3-deoxy-manno-octulosonate cytidylyltransferase"/>
    <property type="match status" value="1"/>
</dbReference>
<feature type="non-terminal residue" evidence="4">
    <location>
        <position position="263"/>
    </location>
</feature>
<dbReference type="HAMAP" id="MF_00057">
    <property type="entry name" value="KdsB"/>
    <property type="match status" value="1"/>
</dbReference>
<keyword evidence="2" id="KW-0808">Transferase</keyword>
<evidence type="ECO:0000256" key="1">
    <source>
        <dbReference type="ARBA" id="ARBA00004370"/>
    </source>
</evidence>
<dbReference type="InterPro" id="IPR029044">
    <property type="entry name" value="Nucleotide-diphossugar_trans"/>
</dbReference>
<evidence type="ECO:0000256" key="3">
    <source>
        <dbReference type="ARBA" id="ARBA00022695"/>
    </source>
</evidence>
<dbReference type="SUPFAM" id="SSF53448">
    <property type="entry name" value="Nucleotide-diphospho-sugar transferases"/>
    <property type="match status" value="1"/>
</dbReference>
<dbReference type="NCBIfam" id="NF009905">
    <property type="entry name" value="PRK13368.1"/>
    <property type="match status" value="1"/>
</dbReference>
<dbReference type="GO" id="GO:0016020">
    <property type="term" value="C:membrane"/>
    <property type="evidence" value="ECO:0007669"/>
    <property type="project" value="UniProtKB-SubCell"/>
</dbReference>
<dbReference type="InterPro" id="IPR003329">
    <property type="entry name" value="Cytidylyl_trans"/>
</dbReference>
<dbReference type="Pfam" id="PF02348">
    <property type="entry name" value="CTP_transf_3"/>
    <property type="match status" value="1"/>
</dbReference>
<dbReference type="PANTHER" id="PTHR42866">
    <property type="entry name" value="3-DEOXY-MANNO-OCTULOSONATE CYTIDYLYLTRANSFERASE"/>
    <property type="match status" value="1"/>
</dbReference>
<proteinExistence type="inferred from homology"/>
<dbReference type="AlphaFoldDB" id="A0A382BYC1"/>
<evidence type="ECO:0000313" key="4">
    <source>
        <dbReference type="EMBL" id="SVB18800.1"/>
    </source>
</evidence>
<comment type="subcellular location">
    <subcellularLocation>
        <location evidence="1">Membrane</location>
    </subcellularLocation>
</comment>
<name>A0A382BYC1_9ZZZZ</name>
<dbReference type="Gene3D" id="3.90.550.10">
    <property type="entry name" value="Spore Coat Polysaccharide Biosynthesis Protein SpsA, Chain A"/>
    <property type="match status" value="1"/>
</dbReference>